<dbReference type="GO" id="GO:0120537">
    <property type="term" value="F:3-demethylubiquinone 3-O-methyltransferase activity"/>
    <property type="evidence" value="ECO:0007669"/>
    <property type="project" value="RHEA"/>
</dbReference>
<comment type="catalytic activity">
    <reaction evidence="5">
        <text>a 3-demethylubiquinone + S-adenosyl-L-methionine = a ubiquinone + S-adenosyl-L-homocysteine</text>
        <dbReference type="Rhea" id="RHEA:81215"/>
        <dbReference type="Rhea" id="RHEA-COMP:9565"/>
        <dbReference type="Rhea" id="RHEA-COMP:19654"/>
        <dbReference type="ChEBI" id="CHEBI:16389"/>
        <dbReference type="ChEBI" id="CHEBI:57856"/>
        <dbReference type="ChEBI" id="CHEBI:59789"/>
        <dbReference type="ChEBI" id="CHEBI:231825"/>
    </reaction>
</comment>
<sequence>MLPAFSSRFRLFKKYYSNRYENIIITNYLNCSTNTSIDKDEEVYFKKHSTEWWNKMGDMKPLHSMNKVRVPFIRNGLINTGLVQKDNFNNATPLKDLFILDVGCGVNFAIGGILSEAMARLGANVTGIDDTKDLIEIATSHAALKSDLNNLQYIKGTIADHAQQSSNKYDAVVLSEVIEHIKEKDKFLEACVNCIKPGGSIFITTISKTNISWAGAIVFAEQFKLIPSGTHQWDKFILTHHLQRLLEDYNCRTCLIHGLAYNPLMNSWHWTKNTMINYALHAVKDV</sequence>
<dbReference type="InParanoid" id="A0A1W4XPJ6"/>
<dbReference type="EC" id="2.1.1.114" evidence="5"/>
<name>A0A1W4XPJ6_AGRPL</name>
<feature type="binding site" evidence="5">
    <location>
        <position position="175"/>
    </location>
    <ligand>
        <name>S-adenosyl-L-methionine</name>
        <dbReference type="ChEBI" id="CHEBI:59789"/>
    </ligand>
</feature>
<dbReference type="InterPro" id="IPR010233">
    <property type="entry name" value="UbiG_MeTrfase"/>
</dbReference>
<keyword evidence="5" id="KW-0472">Membrane</keyword>
<comment type="subunit">
    <text evidence="5">Component of a multi-subunit COQ enzyme complex.</text>
</comment>
<keyword evidence="7" id="KW-1185">Reference proteome</keyword>
<evidence type="ECO:0000313" key="8">
    <source>
        <dbReference type="RefSeq" id="XP_018334320.1"/>
    </source>
</evidence>
<dbReference type="KEGG" id="apln:108743297"/>
<keyword evidence="4 5" id="KW-0949">S-adenosyl-L-methionine</keyword>
<dbReference type="EC" id="2.1.1.64" evidence="5"/>
<feature type="domain" description="Methyltransferase type 11" evidence="6">
    <location>
        <begin position="100"/>
        <end position="203"/>
    </location>
</feature>
<dbReference type="PANTHER" id="PTHR43464:SF19">
    <property type="entry name" value="UBIQUINONE BIOSYNTHESIS O-METHYLTRANSFERASE, MITOCHONDRIAL"/>
    <property type="match status" value="1"/>
</dbReference>
<dbReference type="InterPro" id="IPR013216">
    <property type="entry name" value="Methyltransf_11"/>
</dbReference>
<keyword evidence="8" id="KW-0830">Ubiquinone</keyword>
<dbReference type="OrthoDB" id="6815431at2759"/>
<dbReference type="GO" id="GO:0046872">
    <property type="term" value="F:metal ion binding"/>
    <property type="evidence" value="ECO:0007669"/>
    <property type="project" value="UniProtKB-KW"/>
</dbReference>
<dbReference type="Pfam" id="PF08241">
    <property type="entry name" value="Methyltransf_11"/>
    <property type="match status" value="1"/>
</dbReference>
<dbReference type="NCBIfam" id="TIGR01983">
    <property type="entry name" value="UbiG"/>
    <property type="match status" value="1"/>
</dbReference>
<dbReference type="CDD" id="cd02440">
    <property type="entry name" value="AdoMet_MTases"/>
    <property type="match status" value="1"/>
</dbReference>
<dbReference type="GO" id="GO:0061542">
    <property type="term" value="F:3-demethylubiquinol 3-O-methyltransferase activity"/>
    <property type="evidence" value="ECO:0007669"/>
    <property type="project" value="UniProtKB-UniRule"/>
</dbReference>
<dbReference type="STRING" id="224129.A0A1W4XPJ6"/>
<dbReference type="GO" id="GO:0010420">
    <property type="term" value="F:polyprenyldihydroxybenzoate methyltransferase activity"/>
    <property type="evidence" value="ECO:0007669"/>
    <property type="project" value="UniProtKB-UniRule"/>
</dbReference>
<evidence type="ECO:0000256" key="1">
    <source>
        <dbReference type="ARBA" id="ARBA00022603"/>
    </source>
</evidence>
<organism evidence="7 8">
    <name type="scientific">Agrilus planipennis</name>
    <name type="common">Emerald ash borer</name>
    <name type="synonym">Agrilus marcopoli</name>
    <dbReference type="NCBI Taxonomy" id="224129"/>
    <lineage>
        <taxon>Eukaryota</taxon>
        <taxon>Metazoa</taxon>
        <taxon>Ecdysozoa</taxon>
        <taxon>Arthropoda</taxon>
        <taxon>Hexapoda</taxon>
        <taxon>Insecta</taxon>
        <taxon>Pterygota</taxon>
        <taxon>Neoptera</taxon>
        <taxon>Endopterygota</taxon>
        <taxon>Coleoptera</taxon>
        <taxon>Polyphaga</taxon>
        <taxon>Elateriformia</taxon>
        <taxon>Buprestoidea</taxon>
        <taxon>Buprestidae</taxon>
        <taxon>Agrilinae</taxon>
        <taxon>Agrilus</taxon>
    </lineage>
</organism>
<keyword evidence="3 5" id="KW-0831">Ubiquinone biosynthesis</keyword>
<dbReference type="CTD" id="51805"/>
<dbReference type="RefSeq" id="XP_018334320.1">
    <property type="nucleotide sequence ID" value="XM_018478818.2"/>
</dbReference>
<keyword evidence="5" id="KW-0496">Mitochondrion</keyword>
<dbReference type="EC" id="2.1.1.-" evidence="5"/>
<feature type="binding site" evidence="5">
    <location>
        <position position="176"/>
    </location>
    <ligand>
        <name>Mg(2+)</name>
        <dbReference type="ChEBI" id="CHEBI:18420"/>
    </ligand>
</feature>
<gene>
    <name evidence="8" type="primary">LOC108743297</name>
    <name evidence="5" type="synonym">coq3</name>
</gene>
<dbReference type="GO" id="GO:0031314">
    <property type="term" value="C:extrinsic component of mitochondrial inner membrane"/>
    <property type="evidence" value="ECO:0007669"/>
    <property type="project" value="UniProtKB-UniRule"/>
</dbReference>
<dbReference type="UniPathway" id="UPA00232"/>
<feature type="binding site" evidence="5">
    <location>
        <position position="69"/>
    </location>
    <ligand>
        <name>S-adenosyl-L-methionine</name>
        <dbReference type="ChEBI" id="CHEBI:59789"/>
    </ligand>
</feature>
<evidence type="ECO:0000256" key="3">
    <source>
        <dbReference type="ARBA" id="ARBA00022688"/>
    </source>
</evidence>
<dbReference type="SUPFAM" id="SSF53335">
    <property type="entry name" value="S-adenosyl-L-methionine-dependent methyltransferases"/>
    <property type="match status" value="1"/>
</dbReference>
<dbReference type="FunCoup" id="A0A1W4XPJ6">
    <property type="interactions" value="767"/>
</dbReference>
<feature type="binding site" evidence="5">
    <location>
        <position position="180"/>
    </location>
    <ligand>
        <name>Mg(2+)</name>
        <dbReference type="ChEBI" id="CHEBI:18420"/>
    </ligand>
</feature>
<evidence type="ECO:0000256" key="2">
    <source>
        <dbReference type="ARBA" id="ARBA00022679"/>
    </source>
</evidence>
<proteinExistence type="inferred from homology"/>
<dbReference type="InterPro" id="IPR029063">
    <property type="entry name" value="SAM-dependent_MTases_sf"/>
</dbReference>
<evidence type="ECO:0000259" key="6">
    <source>
        <dbReference type="Pfam" id="PF08241"/>
    </source>
</evidence>
<dbReference type="GeneID" id="108743297"/>
<dbReference type="Gene3D" id="3.40.50.150">
    <property type="entry name" value="Vaccinia Virus protein VP39"/>
    <property type="match status" value="1"/>
</dbReference>
<accession>A0A1W4XPJ6</accession>
<dbReference type="HAMAP" id="MF_00472">
    <property type="entry name" value="UbiG"/>
    <property type="match status" value="1"/>
</dbReference>
<protein>
    <recommendedName>
        <fullName evidence="5">Ubiquinone biosynthesis O-methyltransferase, mitochondrial</fullName>
    </recommendedName>
    <alternativeName>
        <fullName evidence="5">3-demethylubiquinol 3-O-methyltransferase</fullName>
        <ecNumber evidence="5">2.1.1.64</ecNumber>
    </alternativeName>
    <alternativeName>
        <fullName evidence="5">3-demethylubiquinone 3-O-methyltransferase</fullName>
        <ecNumber evidence="5">2.1.1.-</ecNumber>
    </alternativeName>
    <alternativeName>
        <fullName evidence="5">Polyprenyldihydroxybenzoate methyltransferase</fullName>
        <ecNumber evidence="5">2.1.1.114</ecNumber>
    </alternativeName>
</protein>
<comment type="cofactor">
    <cofactor evidence="5">
        <name>Mg(2+)</name>
        <dbReference type="ChEBI" id="CHEBI:18420"/>
    </cofactor>
</comment>
<dbReference type="AlphaFoldDB" id="A0A1W4XPJ6"/>
<evidence type="ECO:0000256" key="5">
    <source>
        <dbReference type="HAMAP-Rule" id="MF_03190"/>
    </source>
</evidence>
<keyword evidence="5" id="KW-0479">Metal-binding</keyword>
<comment type="function">
    <text evidence="5">O-methyltransferase required for two non-consecutive steps during ubiquinone biosynthesis. Catalyzes the 2 O-methylation of 3,4-dihydroxy-5-(all-trans-polyprenyl)benzoic acid into 4-hydroxy-3-methoxy-5-(all-trans-polyprenyl)benzoic acid. Also catalyzes the last step of ubiquinone biosynthesis by mediating methylation of 3-demethylubiquinone into ubiquinone. Also able to mediate the methylation of 3-demethylubiquinol into ubiquinol.</text>
</comment>
<evidence type="ECO:0000256" key="4">
    <source>
        <dbReference type="ARBA" id="ARBA00022691"/>
    </source>
</evidence>
<comment type="catalytic activity">
    <reaction evidence="5">
        <text>a 3-demethylubiquinol + S-adenosyl-L-methionine = a ubiquinol + S-adenosyl-L-homocysteine + H(+)</text>
        <dbReference type="Rhea" id="RHEA:44380"/>
        <dbReference type="Rhea" id="RHEA-COMP:9566"/>
        <dbReference type="Rhea" id="RHEA-COMP:10914"/>
        <dbReference type="ChEBI" id="CHEBI:15378"/>
        <dbReference type="ChEBI" id="CHEBI:17976"/>
        <dbReference type="ChEBI" id="CHEBI:57856"/>
        <dbReference type="ChEBI" id="CHEBI:59789"/>
        <dbReference type="ChEBI" id="CHEBI:84422"/>
        <dbReference type="EC" id="2.1.1.64"/>
    </reaction>
</comment>
<keyword evidence="5" id="KW-0999">Mitochondrion inner membrane</keyword>
<keyword evidence="2 5" id="KW-0808">Transferase</keyword>
<dbReference type="PANTHER" id="PTHR43464">
    <property type="entry name" value="METHYLTRANSFERASE"/>
    <property type="match status" value="1"/>
</dbReference>
<keyword evidence="1 5" id="KW-0489">Methyltransferase</keyword>
<comment type="catalytic activity">
    <reaction evidence="5">
        <text>a 3,4-dihydroxy-5-(all-trans-polyprenyl)benzoate + S-adenosyl-L-methionine = a 4-hydroxy-3-methoxy-5-(all-trans-polyprenyl)benzoate + S-adenosyl-L-homocysteine + H(+)</text>
        <dbReference type="Rhea" id="RHEA:44452"/>
        <dbReference type="Rhea" id="RHEA-COMP:10930"/>
        <dbReference type="Rhea" id="RHEA-COMP:10931"/>
        <dbReference type="ChEBI" id="CHEBI:15378"/>
        <dbReference type="ChEBI" id="CHEBI:57856"/>
        <dbReference type="ChEBI" id="CHEBI:59789"/>
        <dbReference type="ChEBI" id="CHEBI:64694"/>
        <dbReference type="ChEBI" id="CHEBI:84443"/>
        <dbReference type="EC" id="2.1.1.114"/>
    </reaction>
</comment>
<comment type="similarity">
    <text evidence="5">Belongs to the class I-like SAM-binding methyltransferase superfamily. UbiG/COQ3 family.</text>
</comment>
<keyword evidence="5" id="KW-0460">Magnesium</keyword>
<feature type="binding site" evidence="5">
    <location>
        <position position="103"/>
    </location>
    <ligand>
        <name>S-adenosyl-L-methionine</name>
        <dbReference type="ChEBI" id="CHEBI:59789"/>
    </ligand>
</feature>
<feature type="binding site" evidence="5">
    <location>
        <position position="129"/>
    </location>
    <ligand>
        <name>S-adenosyl-L-methionine</name>
        <dbReference type="ChEBI" id="CHEBI:59789"/>
    </ligand>
</feature>
<reference evidence="8" key="1">
    <citation type="submission" date="2025-08" db="UniProtKB">
        <authorList>
            <consortium name="RefSeq"/>
        </authorList>
    </citation>
    <scope>IDENTIFICATION</scope>
    <source>
        <tissue evidence="8">Entire body</tissue>
    </source>
</reference>
<dbReference type="Proteomes" id="UP000192223">
    <property type="component" value="Unplaced"/>
</dbReference>
<feature type="binding site" evidence="5">
    <location>
        <position position="179"/>
    </location>
    <ligand>
        <name>Mg(2+)</name>
        <dbReference type="ChEBI" id="CHEBI:18420"/>
    </ligand>
</feature>
<comment type="subcellular location">
    <subcellularLocation>
        <location evidence="5">Mitochondrion inner membrane</location>
        <topology evidence="5">Peripheral membrane protein</topology>
        <orientation evidence="5">Matrix side</orientation>
    </subcellularLocation>
</comment>
<dbReference type="GO" id="GO:0032259">
    <property type="term" value="P:methylation"/>
    <property type="evidence" value="ECO:0007669"/>
    <property type="project" value="UniProtKB-KW"/>
</dbReference>
<comment type="pathway">
    <text evidence="5">Cofactor biosynthesis; ubiquinone biosynthesis.</text>
</comment>
<evidence type="ECO:0000313" key="7">
    <source>
        <dbReference type="Proteomes" id="UP000192223"/>
    </source>
</evidence>